<organism evidence="1 2">
    <name type="scientific">Seminavis robusta</name>
    <dbReference type="NCBI Taxonomy" id="568900"/>
    <lineage>
        <taxon>Eukaryota</taxon>
        <taxon>Sar</taxon>
        <taxon>Stramenopiles</taxon>
        <taxon>Ochrophyta</taxon>
        <taxon>Bacillariophyta</taxon>
        <taxon>Bacillariophyceae</taxon>
        <taxon>Bacillariophycidae</taxon>
        <taxon>Naviculales</taxon>
        <taxon>Naviculaceae</taxon>
        <taxon>Seminavis</taxon>
    </lineage>
</organism>
<evidence type="ECO:0000313" key="2">
    <source>
        <dbReference type="Proteomes" id="UP001153069"/>
    </source>
</evidence>
<protein>
    <submittedName>
        <fullName evidence="1">Uncharacterized protein</fullName>
    </submittedName>
</protein>
<name>A0A9N8E5B7_9STRA</name>
<dbReference type="EMBL" id="CAICTM010000666">
    <property type="protein sequence ID" value="CAB9514668.1"/>
    <property type="molecule type" value="Genomic_DNA"/>
</dbReference>
<dbReference type="Proteomes" id="UP001153069">
    <property type="component" value="Unassembled WGS sequence"/>
</dbReference>
<gene>
    <name evidence="1" type="ORF">SEMRO_667_G184210.1</name>
</gene>
<evidence type="ECO:0000313" key="1">
    <source>
        <dbReference type="EMBL" id="CAB9514668.1"/>
    </source>
</evidence>
<keyword evidence="2" id="KW-1185">Reference proteome</keyword>
<dbReference type="AlphaFoldDB" id="A0A9N8E5B7"/>
<accession>A0A9N8E5B7</accession>
<reference evidence="1" key="1">
    <citation type="submission" date="2020-06" db="EMBL/GenBank/DDBJ databases">
        <authorList>
            <consortium name="Plant Systems Biology data submission"/>
        </authorList>
    </citation>
    <scope>NUCLEOTIDE SEQUENCE</scope>
    <source>
        <strain evidence="1">D6</strain>
    </source>
</reference>
<proteinExistence type="predicted"/>
<comment type="caution">
    <text evidence="1">The sequence shown here is derived from an EMBL/GenBank/DDBJ whole genome shotgun (WGS) entry which is preliminary data.</text>
</comment>
<sequence length="331" mass="36961">MAYSTTATDPPAWSTVPLWGTILEYVVDDPLTLLACMMVNKNLRKEAGKLMNQRDEQPMSIVNGGKCLNPLALAQKSSFLQFLSNPKSFCMAWKKGKRNKSNTAGPCRSKKIHEMRDLLAKTFVILNVQRPAYGEEESQIAILDGGGRLVAVYKISTRQDYQPSRKRPRGAEDPHPCHQPCIFKMVTSAALFGTNHSDGVGDLAALDSPNPWLFSMVTLNEYFPETNVADFADAEVAWPNYKLFRLFQGRLSPTEIAAVLMHAATSNPQAIYDYVDAVHTKLDANFLPEGMVVLSLVELLQDVLDDQDQVQQHMATYSNWGRELEAISYNL</sequence>